<dbReference type="Pfam" id="PF06628">
    <property type="entry name" value="Catalase-rel"/>
    <property type="match status" value="1"/>
</dbReference>
<accession>A0A095CI54</accession>
<keyword evidence="5" id="KW-0560">Oxidoreductase</keyword>
<dbReference type="GO" id="GO:0042744">
    <property type="term" value="P:hydrogen peroxide catabolic process"/>
    <property type="evidence" value="ECO:0007669"/>
    <property type="project" value="UniProtKB-KW"/>
</dbReference>
<dbReference type="GO" id="GO:0005777">
    <property type="term" value="C:peroxisome"/>
    <property type="evidence" value="ECO:0007669"/>
    <property type="project" value="TreeGrafter"/>
</dbReference>
<keyword evidence="7" id="KW-0376">Hydrogen peroxide</keyword>
<keyword evidence="3 10" id="KW-0349">Heme</keyword>
<evidence type="ECO:0000256" key="1">
    <source>
        <dbReference type="ARBA" id="ARBA00005329"/>
    </source>
</evidence>
<dbReference type="InterPro" id="IPR020835">
    <property type="entry name" value="Catalase_sf"/>
</dbReference>
<dbReference type="GO" id="GO:0005739">
    <property type="term" value="C:mitochondrion"/>
    <property type="evidence" value="ECO:0007669"/>
    <property type="project" value="TreeGrafter"/>
</dbReference>
<reference evidence="12 13" key="1">
    <citation type="journal article" date="2011" name="MBio">
        <title>Genome variation in Cryptococcus gattii, an emerging pathogen of immunocompetent hosts.</title>
        <authorList>
            <person name="D'Souza C.A."/>
            <person name="Kronstad J.W."/>
            <person name="Taylor G."/>
            <person name="Warren R."/>
            <person name="Yuen M."/>
            <person name="Hu G."/>
            <person name="Jung W.H."/>
            <person name="Sham A."/>
            <person name="Kidd S.E."/>
            <person name="Tangen K."/>
            <person name="Lee N."/>
            <person name="Zeilmaker T."/>
            <person name="Sawkins J."/>
            <person name="McVicker G."/>
            <person name="Shah S."/>
            <person name="Gnerre S."/>
            <person name="Griggs A."/>
            <person name="Zeng Q."/>
            <person name="Bartlett K."/>
            <person name="Li W."/>
            <person name="Wang X."/>
            <person name="Heitman J."/>
            <person name="Stajich J.E."/>
            <person name="Fraser J.A."/>
            <person name="Meyer W."/>
            <person name="Carter D."/>
            <person name="Schein J."/>
            <person name="Krzywinski M."/>
            <person name="Kwon-Chung K.J."/>
            <person name="Varma A."/>
            <person name="Wang J."/>
            <person name="Brunham R."/>
            <person name="Fyfe M."/>
            <person name="Ouellette B.F."/>
            <person name="Siddiqui A."/>
            <person name="Marra M."/>
            <person name="Jones S."/>
            <person name="Holt R."/>
            <person name="Birren B.W."/>
            <person name="Galagan J.E."/>
            <person name="Cuomo C.A."/>
        </authorList>
    </citation>
    <scope>NUCLEOTIDE SEQUENCE [LARGE SCALE GENOMIC DNA]</scope>
    <source>
        <strain evidence="12 13">R265</strain>
    </source>
</reference>
<dbReference type="SMART" id="SM01060">
    <property type="entry name" value="Catalase"/>
    <property type="match status" value="1"/>
</dbReference>
<evidence type="ECO:0000256" key="4">
    <source>
        <dbReference type="ARBA" id="ARBA00022723"/>
    </source>
</evidence>
<comment type="cofactor">
    <cofactor evidence="10">
        <name>heme</name>
        <dbReference type="ChEBI" id="CHEBI:30413"/>
    </cofactor>
</comment>
<dbReference type="InterPro" id="IPR024711">
    <property type="entry name" value="Catalase_clade1/3"/>
</dbReference>
<comment type="similarity">
    <text evidence="1">Belongs to the catalase family.</text>
</comment>
<evidence type="ECO:0000256" key="3">
    <source>
        <dbReference type="ARBA" id="ARBA00022617"/>
    </source>
</evidence>
<keyword evidence="4 10" id="KW-0479">Metal-binding</keyword>
<feature type="active site" evidence="9">
    <location>
        <position position="60"/>
    </location>
</feature>
<sequence>MAEKTPTYTLSEGCPIADATTAQRLGGSCPVKGLMLLQDTQLIETLAHFSRERIPARTVHASAVGAWGEFEVTHDNSDITSAAFLNGIGKKSKVLMRISTVGPDAGTAETVRDVRGWSMKIFTEEGNQDFVFNSIPVFFIRDPIKFPSVNRSHKRHPAKHTADSSMFWDFHNNNPEGIHAVMMLFSNRGLPYSLRQINAYSGHTYKLTKSDGSFVYVKLHFKSNQGVKGMTQAEGIRTAGESPDFHTIDMWNAIERGDYPTWTLCAQVMKPEEAENYRWNIFDMTKVWPHKDFPLRPLGKLTLNRNPENYFSDIEQAAFSPSTMVPGIAPSGDPMLQARMFAYPDAARYRLGVNYQQLPCNRPVSEVYAPYQRDGAMRYMTNYGDDPNYVRSSLKEINFKGQLGANGHSTGGNEKHDEWVGRVTAYTSEVTDEDFVQARMLWEVLGKAGDQEDLITNVSEHLCQAIPSLQKGAIDMFAKVNVDLAKSIEGRLTELNKGK</sequence>
<evidence type="ECO:0000256" key="6">
    <source>
        <dbReference type="ARBA" id="ARBA00023004"/>
    </source>
</evidence>
<reference evidence="12 13" key="2">
    <citation type="journal article" date="2018" name="Proc. Natl. Acad. Sci.">
        <title>RNAi is a critical determinant of centromere evolution in closely related fungi.</title>
        <authorList>
            <person name="Yadav V."/>
            <person name="Sun S."/>
            <person name="Billmyre R.B."/>
            <person name="Thimmappa B.C."/>
            <person name="Shea T."/>
            <person name="Lintner R."/>
            <person name="Bakkeren G."/>
            <person name="Cuomo C.A."/>
            <person name="Heitman J."/>
            <person name="Sanyal K."/>
        </authorList>
    </citation>
    <scope>NUCLEOTIDE SEQUENCE [LARGE SCALE GENOMIC DNA]</scope>
    <source>
        <strain evidence="12 13">R265</strain>
    </source>
</reference>
<dbReference type="GO" id="GO:0020037">
    <property type="term" value="F:heme binding"/>
    <property type="evidence" value="ECO:0007669"/>
    <property type="project" value="InterPro"/>
</dbReference>
<dbReference type="PIRSF" id="PIRSF038928">
    <property type="entry name" value="Catalase_clade1-3"/>
    <property type="match status" value="1"/>
</dbReference>
<dbReference type="HOGENOM" id="CLU_010645_2_0_1"/>
<evidence type="ECO:0000256" key="9">
    <source>
        <dbReference type="PIRSR" id="PIRSR038928-1"/>
    </source>
</evidence>
<evidence type="ECO:0000259" key="11">
    <source>
        <dbReference type="SMART" id="SM01060"/>
    </source>
</evidence>
<evidence type="ECO:0000256" key="7">
    <source>
        <dbReference type="ARBA" id="ARBA00023324"/>
    </source>
</evidence>
<dbReference type="Pfam" id="PF00199">
    <property type="entry name" value="Catalase"/>
    <property type="match status" value="1"/>
</dbReference>
<evidence type="ECO:0000256" key="5">
    <source>
        <dbReference type="ARBA" id="ARBA00023002"/>
    </source>
</evidence>
<protein>
    <submittedName>
        <fullName evidence="12">Catalase</fullName>
    </submittedName>
</protein>
<evidence type="ECO:0000256" key="2">
    <source>
        <dbReference type="ARBA" id="ARBA00022559"/>
    </source>
</evidence>
<feature type="domain" description="Catalase core" evidence="11">
    <location>
        <begin position="9"/>
        <end position="398"/>
    </location>
</feature>
<dbReference type="GeneID" id="88181913"/>
<dbReference type="OMA" id="QVTWLFG"/>
<dbReference type="CDD" id="cd08157">
    <property type="entry name" value="catalase_fungal"/>
    <property type="match status" value="1"/>
</dbReference>
<evidence type="ECO:0000256" key="8">
    <source>
        <dbReference type="ARBA" id="ARBA00044729"/>
    </source>
</evidence>
<dbReference type="OrthoDB" id="6880011at2759"/>
<proteinExistence type="inferred from homology"/>
<dbReference type="KEGG" id="cdeu:CNBG_5786"/>
<dbReference type="InterPro" id="IPR010582">
    <property type="entry name" value="Catalase_immune_responsive"/>
</dbReference>
<name>A0A095CI54_CRYD2</name>
<dbReference type="PANTHER" id="PTHR11465">
    <property type="entry name" value="CATALASE"/>
    <property type="match status" value="1"/>
</dbReference>
<dbReference type="AlphaFoldDB" id="A0A095CI54"/>
<dbReference type="InterPro" id="IPR011614">
    <property type="entry name" value="Catalase_core"/>
</dbReference>
<keyword evidence="6 10" id="KW-0408">Iron</keyword>
<organism evidence="12 13">
    <name type="scientific">Cryptococcus deuterogattii (strain R265)</name>
    <name type="common">Cryptococcus gattii VGII (strain R265)</name>
    <dbReference type="NCBI Taxonomy" id="294750"/>
    <lineage>
        <taxon>Eukaryota</taxon>
        <taxon>Fungi</taxon>
        <taxon>Dikarya</taxon>
        <taxon>Basidiomycota</taxon>
        <taxon>Agaricomycotina</taxon>
        <taxon>Tremellomycetes</taxon>
        <taxon>Tremellales</taxon>
        <taxon>Cryptococcaceae</taxon>
        <taxon>Cryptococcus</taxon>
        <taxon>Cryptococcus gattii species complex</taxon>
    </lineage>
</organism>
<dbReference type="EMBL" id="CP025772">
    <property type="protein sequence ID" value="KGB80030.1"/>
    <property type="molecule type" value="Genomic_DNA"/>
</dbReference>
<dbReference type="GO" id="GO:0042542">
    <property type="term" value="P:response to hydrogen peroxide"/>
    <property type="evidence" value="ECO:0007669"/>
    <property type="project" value="TreeGrafter"/>
</dbReference>
<comment type="function">
    <text evidence="8">Catalyzes the degradation of hydrogen peroxide (H(2)O(2)) generated by peroxisomal oxidases to water and oxygen, thereby protecting cells from the toxic effects of hydrogen peroxide.</text>
</comment>
<feature type="binding site" description="axial binding residue" evidence="10">
    <location>
        <position position="343"/>
    </location>
    <ligand>
        <name>heme</name>
        <dbReference type="ChEBI" id="CHEBI:30413"/>
    </ligand>
    <ligandPart>
        <name>Fe</name>
        <dbReference type="ChEBI" id="CHEBI:18248"/>
    </ligandPart>
</feature>
<evidence type="ECO:0000313" key="12">
    <source>
        <dbReference type="EMBL" id="KGB80030.1"/>
    </source>
</evidence>
<dbReference type="PROSITE" id="PS51402">
    <property type="entry name" value="CATALASE_3"/>
    <property type="match status" value="1"/>
</dbReference>
<dbReference type="Proteomes" id="UP000029445">
    <property type="component" value="Chromosome 14"/>
</dbReference>
<dbReference type="STRING" id="294750.A0A095CI54"/>
<gene>
    <name evidence="12" type="ORF">CNBG_5786</name>
</gene>
<dbReference type="GO" id="GO:0046872">
    <property type="term" value="F:metal ion binding"/>
    <property type="evidence" value="ECO:0007669"/>
    <property type="project" value="UniProtKB-KW"/>
</dbReference>
<keyword evidence="2" id="KW-0575">Peroxidase</keyword>
<dbReference type="PRINTS" id="PR00067">
    <property type="entry name" value="CATALASE"/>
</dbReference>
<dbReference type="InterPro" id="IPR018028">
    <property type="entry name" value="Catalase"/>
</dbReference>
<dbReference type="FunFam" id="2.40.180.10:FF:000001">
    <property type="entry name" value="Catalase"/>
    <property type="match status" value="1"/>
</dbReference>
<dbReference type="SUPFAM" id="SSF56634">
    <property type="entry name" value="Heme-dependent catalase-like"/>
    <property type="match status" value="1"/>
</dbReference>
<dbReference type="PANTHER" id="PTHR11465:SF26">
    <property type="entry name" value="CATALASE 2"/>
    <property type="match status" value="1"/>
</dbReference>
<keyword evidence="13" id="KW-1185">Reference proteome</keyword>
<dbReference type="GO" id="GO:0004096">
    <property type="term" value="F:catalase activity"/>
    <property type="evidence" value="ECO:0007669"/>
    <property type="project" value="UniProtKB-EC"/>
</dbReference>
<feature type="active site" evidence="9">
    <location>
        <position position="133"/>
    </location>
</feature>
<dbReference type="VEuPathDB" id="FungiDB:CNBG_5786"/>
<dbReference type="RefSeq" id="XP_062885667.1">
    <property type="nucleotide sequence ID" value="XM_063029638.1"/>
</dbReference>
<dbReference type="Gene3D" id="2.40.180.10">
    <property type="entry name" value="Catalase core domain"/>
    <property type="match status" value="1"/>
</dbReference>
<evidence type="ECO:0000256" key="10">
    <source>
        <dbReference type="PIRSR" id="PIRSR038928-2"/>
    </source>
</evidence>
<evidence type="ECO:0000313" key="13">
    <source>
        <dbReference type="Proteomes" id="UP000029445"/>
    </source>
</evidence>